<evidence type="ECO:0008006" key="3">
    <source>
        <dbReference type="Google" id="ProtNLM"/>
    </source>
</evidence>
<accession>A0A9W9ASA6</accession>
<protein>
    <recommendedName>
        <fullName evidence="3">F-box domain-containing protein</fullName>
    </recommendedName>
</protein>
<dbReference type="EMBL" id="JANVFS010000007">
    <property type="protein sequence ID" value="KAJ4489479.1"/>
    <property type="molecule type" value="Genomic_DNA"/>
</dbReference>
<gene>
    <name evidence="1" type="ORF">C8J55DRAFT_300978</name>
</gene>
<dbReference type="Gene3D" id="3.80.10.10">
    <property type="entry name" value="Ribonuclease Inhibitor"/>
    <property type="match status" value="1"/>
</dbReference>
<name>A0A9W9ASA6_9AGAR</name>
<comment type="caution">
    <text evidence="1">The sequence shown here is derived from an EMBL/GenBank/DDBJ whole genome shotgun (WGS) entry which is preliminary data.</text>
</comment>
<reference evidence="1" key="2">
    <citation type="journal article" date="2023" name="Proc. Natl. Acad. Sci. U.S.A.">
        <title>A global phylogenomic analysis of the shiitake genus Lentinula.</title>
        <authorList>
            <person name="Sierra-Patev S."/>
            <person name="Min B."/>
            <person name="Naranjo-Ortiz M."/>
            <person name="Looney B."/>
            <person name="Konkel Z."/>
            <person name="Slot J.C."/>
            <person name="Sakamoto Y."/>
            <person name="Steenwyk J.L."/>
            <person name="Rokas A."/>
            <person name="Carro J."/>
            <person name="Camarero S."/>
            <person name="Ferreira P."/>
            <person name="Molpeceres G."/>
            <person name="Ruiz-Duenas F.J."/>
            <person name="Serrano A."/>
            <person name="Henrissat B."/>
            <person name="Drula E."/>
            <person name="Hughes K.W."/>
            <person name="Mata J.L."/>
            <person name="Ishikawa N.K."/>
            <person name="Vargas-Isla R."/>
            <person name="Ushijima S."/>
            <person name="Smith C.A."/>
            <person name="Donoghue J."/>
            <person name="Ahrendt S."/>
            <person name="Andreopoulos W."/>
            <person name="He G."/>
            <person name="LaButti K."/>
            <person name="Lipzen A."/>
            <person name="Ng V."/>
            <person name="Riley R."/>
            <person name="Sandor L."/>
            <person name="Barry K."/>
            <person name="Martinez A.T."/>
            <person name="Xiao Y."/>
            <person name="Gibbons J.G."/>
            <person name="Terashima K."/>
            <person name="Grigoriev I.V."/>
            <person name="Hibbett D."/>
        </authorList>
    </citation>
    <scope>NUCLEOTIDE SEQUENCE</scope>
    <source>
        <strain evidence="1">Sp2 HRB7682 ss15</strain>
    </source>
</reference>
<organism evidence="1 2">
    <name type="scientific">Lentinula lateritia</name>
    <dbReference type="NCBI Taxonomy" id="40482"/>
    <lineage>
        <taxon>Eukaryota</taxon>
        <taxon>Fungi</taxon>
        <taxon>Dikarya</taxon>
        <taxon>Basidiomycota</taxon>
        <taxon>Agaricomycotina</taxon>
        <taxon>Agaricomycetes</taxon>
        <taxon>Agaricomycetidae</taxon>
        <taxon>Agaricales</taxon>
        <taxon>Marasmiineae</taxon>
        <taxon>Omphalotaceae</taxon>
        <taxon>Lentinula</taxon>
    </lineage>
</organism>
<evidence type="ECO:0000313" key="2">
    <source>
        <dbReference type="Proteomes" id="UP001150238"/>
    </source>
</evidence>
<reference evidence="1" key="1">
    <citation type="submission" date="2022-08" db="EMBL/GenBank/DDBJ databases">
        <authorList>
            <consortium name="DOE Joint Genome Institute"/>
            <person name="Min B."/>
            <person name="Riley R."/>
            <person name="Sierra-Patev S."/>
            <person name="Naranjo-Ortiz M."/>
            <person name="Looney B."/>
            <person name="Konkel Z."/>
            <person name="Slot J.C."/>
            <person name="Sakamoto Y."/>
            <person name="Steenwyk J.L."/>
            <person name="Rokas A."/>
            <person name="Carro J."/>
            <person name="Camarero S."/>
            <person name="Ferreira P."/>
            <person name="Molpeceres G."/>
            <person name="Ruiz-Duenas F.J."/>
            <person name="Serrano A."/>
            <person name="Henrissat B."/>
            <person name="Drula E."/>
            <person name="Hughes K.W."/>
            <person name="Mata J.L."/>
            <person name="Ishikawa N.K."/>
            <person name="Vargas-Isla R."/>
            <person name="Ushijima S."/>
            <person name="Smith C.A."/>
            <person name="Ahrendt S."/>
            <person name="Andreopoulos W."/>
            <person name="He G."/>
            <person name="Labutti K."/>
            <person name="Lipzen A."/>
            <person name="Ng V."/>
            <person name="Sandor L."/>
            <person name="Barry K."/>
            <person name="Martinez A.T."/>
            <person name="Xiao Y."/>
            <person name="Gibbons J.G."/>
            <person name="Terashima K."/>
            <person name="Hibbett D.S."/>
            <person name="Grigoriev I.V."/>
        </authorList>
    </citation>
    <scope>NUCLEOTIDE SEQUENCE</scope>
    <source>
        <strain evidence="1">Sp2 HRB7682 ss15</strain>
    </source>
</reference>
<sequence length="354" mass="39923">MFRCQFAEDLIPEILCFNVWWPRDLLQLALVSPSWLFYARRLLYSKPSLRSLSACTRFACSVQNNPHLQSLIKGIELYPNDSRHLGSEDMRAIRVILGLDGLRSVTLGGEVAVSAERFLNCLVHSHLVRELTIDGSLIANSLSARPSFEWDEVMACKFSAVRKIRLVHLDLDIVNTSPYQLQLTELALENVDIVSGSLPWLLQNTTTLKHLRVSGESSRELDEQVSLVLESYRLESLHYQIGNSPSWNLLLFDRSFASAASLRSLHLEGVHVDFEILSTIHARCPAMEQLYICGRYVPLTLEEWVVFVASGLFPALRMLGLPEGTFCPPFTKWTAPSKPALQKACSRRGVLLLD</sequence>
<evidence type="ECO:0000313" key="1">
    <source>
        <dbReference type="EMBL" id="KAJ4489479.1"/>
    </source>
</evidence>
<dbReference type="AlphaFoldDB" id="A0A9W9ASA6"/>
<dbReference type="InterPro" id="IPR032675">
    <property type="entry name" value="LRR_dom_sf"/>
</dbReference>
<proteinExistence type="predicted"/>
<dbReference type="SUPFAM" id="SSF52047">
    <property type="entry name" value="RNI-like"/>
    <property type="match status" value="1"/>
</dbReference>
<dbReference type="Proteomes" id="UP001150238">
    <property type="component" value="Unassembled WGS sequence"/>
</dbReference>